<dbReference type="EMBL" id="CACRTV010000019">
    <property type="protein sequence ID" value="VYT77202.1"/>
    <property type="molecule type" value="Genomic_DNA"/>
</dbReference>
<dbReference type="InterPro" id="IPR043129">
    <property type="entry name" value="ATPase_NBD"/>
</dbReference>
<dbReference type="GO" id="GO:0042732">
    <property type="term" value="P:D-xylose metabolic process"/>
    <property type="evidence" value="ECO:0007669"/>
    <property type="project" value="UniProtKB-KW"/>
</dbReference>
<sequence>MEIRETKDLRSLNKIKIIESILLKKQISRADLSTLTGLNKATVSIIVKDLLDLNLIQESTIGDSTGGRKPIMLAIKDDIGYMIAIDLNVNTIDVIVTDLSCKILSSYNIIIKNKSFEDAFKDLCALLERIISSLPKCQYNLIGISISVRGVIDLDEVIRFIPELGWRDIDIKSKLVEKFNVPVYIENDGNLSAMAENELLPNQKDLIVVTIDDVITSGIIANGNLVKGYLGFANAIGHHVIDYDGKKCTCGKQGCLEQYCSNLAILAHINKKMNIPDIETFVDLVKRKNSYALETLDYFINHLAIGLTNLIFILNPEMIVVNSYILNKLPNAVKTLQDKIFLPITRYQDLCVSTLGKKAPLMGACSVCLNQFYKNLLIT</sequence>
<evidence type="ECO:0000256" key="2">
    <source>
        <dbReference type="ARBA" id="ARBA00006479"/>
    </source>
</evidence>
<dbReference type="PANTHER" id="PTHR18964:SF149">
    <property type="entry name" value="BIFUNCTIONAL UDP-N-ACETYLGLUCOSAMINE 2-EPIMERASE_N-ACETYLMANNOSAMINE KINASE"/>
    <property type="match status" value="1"/>
</dbReference>
<dbReference type="PANTHER" id="PTHR18964">
    <property type="entry name" value="ROK (REPRESSOR, ORF, KINASE) FAMILY"/>
    <property type="match status" value="1"/>
</dbReference>
<proteinExistence type="inferred from homology"/>
<dbReference type="Gene3D" id="3.30.420.40">
    <property type="match status" value="2"/>
</dbReference>
<dbReference type="InterPro" id="IPR036388">
    <property type="entry name" value="WH-like_DNA-bd_sf"/>
</dbReference>
<dbReference type="Pfam" id="PF00480">
    <property type="entry name" value="ROK"/>
    <property type="match status" value="1"/>
</dbReference>
<keyword evidence="3" id="KW-0119">Carbohydrate metabolism</keyword>
<dbReference type="CDD" id="cd24077">
    <property type="entry name" value="ASKHA_ATPase_ROK_SaXylR-like"/>
    <property type="match status" value="1"/>
</dbReference>
<dbReference type="InterPro" id="IPR036390">
    <property type="entry name" value="WH_DNA-bd_sf"/>
</dbReference>
<comment type="function">
    <text evidence="1">Transcriptional repressor of xylose-utilizing enzymes.</text>
</comment>
<name>A0A6N2ZJR3_9CLOT</name>
<evidence type="ECO:0000256" key="1">
    <source>
        <dbReference type="ARBA" id="ARBA00002486"/>
    </source>
</evidence>
<organism evidence="4">
    <name type="scientific">Clostridium paraputrificum</name>
    <dbReference type="NCBI Taxonomy" id="29363"/>
    <lineage>
        <taxon>Bacteria</taxon>
        <taxon>Bacillati</taxon>
        <taxon>Bacillota</taxon>
        <taxon>Clostridia</taxon>
        <taxon>Eubacteriales</taxon>
        <taxon>Clostridiaceae</taxon>
        <taxon>Clostridium</taxon>
    </lineage>
</organism>
<reference evidence="4" key="1">
    <citation type="submission" date="2019-11" db="EMBL/GenBank/DDBJ databases">
        <authorList>
            <person name="Feng L."/>
        </authorList>
    </citation>
    <scope>NUCLEOTIDE SEQUENCE</scope>
    <source>
        <strain evidence="4">CParaputrificumLFYP93</strain>
    </source>
</reference>
<evidence type="ECO:0000256" key="3">
    <source>
        <dbReference type="ARBA" id="ARBA00022629"/>
    </source>
</evidence>
<dbReference type="RefSeq" id="WP_156559046.1">
    <property type="nucleotide sequence ID" value="NZ_CACRTV010000019.1"/>
</dbReference>
<gene>
    <name evidence="4" type="primary">nagC_1</name>
    <name evidence="4" type="ORF">CPLFYP93_00557</name>
</gene>
<dbReference type="AlphaFoldDB" id="A0A6N2ZJR3"/>
<accession>A0A6N2ZJR3</accession>
<evidence type="ECO:0000313" key="4">
    <source>
        <dbReference type="EMBL" id="VYT77202.1"/>
    </source>
</evidence>
<keyword evidence="3" id="KW-0859">Xylose metabolism</keyword>
<dbReference type="SUPFAM" id="SSF46785">
    <property type="entry name" value="Winged helix' DNA-binding domain"/>
    <property type="match status" value="1"/>
</dbReference>
<dbReference type="SUPFAM" id="SSF53067">
    <property type="entry name" value="Actin-like ATPase domain"/>
    <property type="match status" value="1"/>
</dbReference>
<dbReference type="Gene3D" id="1.10.10.10">
    <property type="entry name" value="Winged helix-like DNA-binding domain superfamily/Winged helix DNA-binding domain"/>
    <property type="match status" value="1"/>
</dbReference>
<protein>
    <submittedName>
        <fullName evidence="4">N-acetylglucosamine repressor</fullName>
    </submittedName>
</protein>
<comment type="similarity">
    <text evidence="2">Belongs to the ROK (NagC/XylR) family.</text>
</comment>
<dbReference type="InterPro" id="IPR000600">
    <property type="entry name" value="ROK"/>
</dbReference>